<evidence type="ECO:0000256" key="6">
    <source>
        <dbReference type="ARBA" id="ARBA00023128"/>
    </source>
</evidence>
<evidence type="ECO:0000313" key="9">
    <source>
        <dbReference type="Proteomes" id="UP000193689"/>
    </source>
</evidence>
<gene>
    <name evidence="8" type="ORF">BCR38DRAFT_347215</name>
</gene>
<evidence type="ECO:0000256" key="1">
    <source>
        <dbReference type="ARBA" id="ARBA00004173"/>
    </source>
</evidence>
<protein>
    <recommendedName>
        <fullName evidence="10">Armadillo-type protein</fullName>
    </recommendedName>
</protein>
<dbReference type="PANTHER" id="PTHR10957">
    <property type="entry name" value="RAP1 GTPASE-GDP DISSOCIATION STIMULATOR 1"/>
    <property type="match status" value="1"/>
</dbReference>
<evidence type="ECO:0000313" key="8">
    <source>
        <dbReference type="EMBL" id="ORY61666.1"/>
    </source>
</evidence>
<evidence type="ECO:0000256" key="7">
    <source>
        <dbReference type="SAM" id="MobiDB-lite"/>
    </source>
</evidence>
<dbReference type="SMART" id="SM00185">
    <property type="entry name" value="ARM"/>
    <property type="match status" value="3"/>
</dbReference>
<dbReference type="AlphaFoldDB" id="A0A1Y2DRD7"/>
<dbReference type="InterPro" id="IPR000225">
    <property type="entry name" value="Armadillo"/>
</dbReference>
<dbReference type="GO" id="GO:0005829">
    <property type="term" value="C:cytosol"/>
    <property type="evidence" value="ECO:0007669"/>
    <property type="project" value="UniProtKB-SubCell"/>
</dbReference>
<reference evidence="8 9" key="1">
    <citation type="submission" date="2016-07" db="EMBL/GenBank/DDBJ databases">
        <title>Pervasive Adenine N6-methylation of Active Genes in Fungi.</title>
        <authorList>
            <consortium name="DOE Joint Genome Institute"/>
            <person name="Mondo S.J."/>
            <person name="Dannebaum R.O."/>
            <person name="Kuo R.C."/>
            <person name="Labutti K."/>
            <person name="Haridas S."/>
            <person name="Kuo A."/>
            <person name="Salamov A."/>
            <person name="Ahrendt S.R."/>
            <person name="Lipzen A."/>
            <person name="Sullivan W."/>
            <person name="Andreopoulos W.B."/>
            <person name="Clum A."/>
            <person name="Lindquist E."/>
            <person name="Daum C."/>
            <person name="Ramamoorthy G.K."/>
            <person name="Gryganskyi A."/>
            <person name="Culley D."/>
            <person name="Magnuson J.K."/>
            <person name="James T.Y."/>
            <person name="O'Malley M.A."/>
            <person name="Stajich J.E."/>
            <person name="Spatafora J.W."/>
            <person name="Visel A."/>
            <person name="Grigoriev I.V."/>
        </authorList>
    </citation>
    <scope>NUCLEOTIDE SEQUENCE [LARGE SCALE GENOMIC DNA]</scope>
    <source>
        <strain evidence="8 9">CBS 129021</strain>
    </source>
</reference>
<evidence type="ECO:0000256" key="4">
    <source>
        <dbReference type="ARBA" id="ARBA00022490"/>
    </source>
</evidence>
<dbReference type="InParanoid" id="A0A1Y2DRD7"/>
<comment type="subcellular location">
    <subcellularLocation>
        <location evidence="3">Cytoplasm</location>
        <location evidence="3">Cytosol</location>
    </subcellularLocation>
    <subcellularLocation>
        <location evidence="2">Endoplasmic reticulum</location>
    </subcellularLocation>
    <subcellularLocation>
        <location evidence="1">Mitochondrion</location>
    </subcellularLocation>
</comment>
<dbReference type="InterPro" id="IPR016024">
    <property type="entry name" value="ARM-type_fold"/>
</dbReference>
<dbReference type="OrthoDB" id="26149at2759"/>
<dbReference type="GeneID" id="63772534"/>
<dbReference type="RefSeq" id="XP_040713743.1">
    <property type="nucleotide sequence ID" value="XM_040856322.1"/>
</dbReference>
<dbReference type="InterPro" id="IPR011989">
    <property type="entry name" value="ARM-like"/>
</dbReference>
<name>A0A1Y2DRD7_9PEZI</name>
<dbReference type="STRING" id="1141098.A0A1Y2DRD7"/>
<dbReference type="SUPFAM" id="SSF48371">
    <property type="entry name" value="ARM repeat"/>
    <property type="match status" value="1"/>
</dbReference>
<keyword evidence="4" id="KW-0963">Cytoplasm</keyword>
<feature type="region of interest" description="Disordered" evidence="7">
    <location>
        <begin position="501"/>
        <end position="545"/>
    </location>
</feature>
<keyword evidence="5" id="KW-0256">Endoplasmic reticulum</keyword>
<evidence type="ECO:0000256" key="2">
    <source>
        <dbReference type="ARBA" id="ARBA00004240"/>
    </source>
</evidence>
<dbReference type="EMBL" id="MCFJ01000010">
    <property type="protein sequence ID" value="ORY61666.1"/>
    <property type="molecule type" value="Genomic_DNA"/>
</dbReference>
<dbReference type="GO" id="GO:0005085">
    <property type="term" value="F:guanyl-nucleotide exchange factor activity"/>
    <property type="evidence" value="ECO:0007669"/>
    <property type="project" value="InterPro"/>
</dbReference>
<dbReference type="Gene3D" id="1.25.10.10">
    <property type="entry name" value="Leucine-rich Repeat Variant"/>
    <property type="match status" value="2"/>
</dbReference>
<sequence length="700" mass="75796">MTPSEVEALFESTRQPSIGTFEDEDGNIVLTQEEKSRRVEKLREVLTSVQQLVAAGSEELDLIAQRIGDGSRDVLWRVPLGESGLLEFFVGLIGSTELRQALAIHTLRIIGNSCADTDENRARVVASNCLPAIVNMLNDDSILAFVIPVLFNICVDYEPAQVAAYKAGLNPELVSLISSPRLANAQSFMNYICKLLGLIASQEPEANLVHTGTPFILLTLATSPQSLADLEDFLGQLSVGLTYLSNPQFQDAFLNTPQSIPLFLHAFSKACVNFDITEADESEATQLKNVQSVFTQALADLSANPIFAASCPIGGPEVQTMQCWISTPCVQLQSAACLALGNIARSDDACITLVQTYSIHKPLVAIIADDSNTDAQLLHSTLSFLKNLAIPVSNKPHLGEAGLLNANLLPRIWGLDTQIQVQFASVSLTRLLLVLCSANVQRMCAPLSDDPNSPAHERTLLHQLMSLFLRSDQEPTKTEAARAVLAVLRVLHSGPDAATLLPQSLSPSQTRNTVSSSWYGPETEVAQPATSSKASKPPPPSHLGRFYKNHDTLPNAILYLSTNTKFPVLRSELWFVMALMSRSPDGANMVATCLLQIDLLRSLLETVGGKEAFEARNFESAEGADSSMVSGLGLEPQQIDPSKKAGMVRVDRENCLVLIAELLQRCPEQLRPLVKESLTEVLRTGGQLVLDDRAAGAGRA</sequence>
<evidence type="ECO:0000256" key="3">
    <source>
        <dbReference type="ARBA" id="ARBA00004514"/>
    </source>
</evidence>
<accession>A0A1Y2DRD7</accession>
<dbReference type="InterPro" id="IPR040144">
    <property type="entry name" value="RAP1GDS1"/>
</dbReference>
<dbReference type="Proteomes" id="UP000193689">
    <property type="component" value="Unassembled WGS sequence"/>
</dbReference>
<keyword evidence="9" id="KW-1185">Reference proteome</keyword>
<evidence type="ECO:0000256" key="5">
    <source>
        <dbReference type="ARBA" id="ARBA00022824"/>
    </source>
</evidence>
<evidence type="ECO:0008006" key="10">
    <source>
        <dbReference type="Google" id="ProtNLM"/>
    </source>
</evidence>
<comment type="caution">
    <text evidence="8">The sequence shown here is derived from an EMBL/GenBank/DDBJ whole genome shotgun (WGS) entry which is preliminary data.</text>
</comment>
<organism evidence="8 9">
    <name type="scientific">Pseudomassariella vexata</name>
    <dbReference type="NCBI Taxonomy" id="1141098"/>
    <lineage>
        <taxon>Eukaryota</taxon>
        <taxon>Fungi</taxon>
        <taxon>Dikarya</taxon>
        <taxon>Ascomycota</taxon>
        <taxon>Pezizomycotina</taxon>
        <taxon>Sordariomycetes</taxon>
        <taxon>Xylariomycetidae</taxon>
        <taxon>Amphisphaeriales</taxon>
        <taxon>Pseudomassariaceae</taxon>
        <taxon>Pseudomassariella</taxon>
    </lineage>
</organism>
<proteinExistence type="predicted"/>
<dbReference type="GO" id="GO:0005783">
    <property type="term" value="C:endoplasmic reticulum"/>
    <property type="evidence" value="ECO:0007669"/>
    <property type="project" value="UniProtKB-SubCell"/>
</dbReference>
<feature type="compositionally biased region" description="Polar residues" evidence="7">
    <location>
        <begin position="501"/>
        <end position="518"/>
    </location>
</feature>
<keyword evidence="6" id="KW-0496">Mitochondrion</keyword>
<dbReference type="GO" id="GO:0005739">
    <property type="term" value="C:mitochondrion"/>
    <property type="evidence" value="ECO:0007669"/>
    <property type="project" value="UniProtKB-SubCell"/>
</dbReference>